<feature type="transmembrane region" description="Helical" evidence="2">
    <location>
        <begin position="220"/>
        <end position="240"/>
    </location>
</feature>
<feature type="transmembrane region" description="Helical" evidence="2">
    <location>
        <begin position="430"/>
        <end position="449"/>
    </location>
</feature>
<sequence length="517" mass="56490">MSTLLFLFPSRPYVANFASVLCVRESLARTGLGDGREHGPSDRLSVVVAPTSMSAVKAPTSLSTSLPDVPVGQDPFDYYIAISEELIHPTPTGGYEARLWALTALASVHILLTTVHMSMTMRSSKLYICKRVKRPEGYYIIVNPMLAPACEIAAGAVIIASGETYRRVYVQQIGSCSELALHALTWVPLWVAYVVHVVVNSQALALMTTKSIISPHWLNWVAYGLPACILIPLITLGNVADHRLDGITASFVQIKSELQAGQSLYAGSSQAAKMVLTRVYADYDTVILRSRHLVGMIRGIYALWVLKLFIGLAANYSSLLLLKHITETLRYHREQIIRSTTTDKGDVDAEKDIALTVTLSYGTAERSRDTNYRAHVVRLAELKLVMAVVIVIGTITCISGMAIALLGSIVPFDALLDFPTNEVVGCLISWVYLLLIIPARGVQICRYIWRRNNKVMTLHEALSAHEDPTTSSASVWTGIHTSGAGSANSSKPKYTQPDAFTSDQIEVHTTVSQTSDG</sequence>
<reference evidence="3 4" key="1">
    <citation type="journal article" date="2011" name="J. Gen. Appl. Microbiol.">
        <title>Draft genome sequencing of the enigmatic basidiomycete Mixia osmundae.</title>
        <authorList>
            <person name="Nishida H."/>
            <person name="Nagatsuka Y."/>
            <person name="Sugiyama J."/>
        </authorList>
    </citation>
    <scope>NUCLEOTIDE SEQUENCE [LARGE SCALE GENOMIC DNA]</scope>
    <source>
        <strain evidence="4">CBS 9802 / IAM 14324 / JCM 22182 / KY 12970</strain>
    </source>
</reference>
<dbReference type="RefSeq" id="XP_014570253.1">
    <property type="nucleotide sequence ID" value="XM_014714767.1"/>
</dbReference>
<gene>
    <name evidence="3" type="primary">Mo00614</name>
    <name evidence="3" type="ORF">E5Q_00614</name>
</gene>
<name>G7DTQ8_MIXOS</name>
<keyword evidence="4" id="KW-1185">Reference proteome</keyword>
<dbReference type="eggNOG" id="ENOG502T99Z">
    <property type="taxonomic scope" value="Eukaryota"/>
</dbReference>
<feature type="transmembrane region" description="Helical" evidence="2">
    <location>
        <begin position="138"/>
        <end position="159"/>
    </location>
</feature>
<evidence type="ECO:0000256" key="2">
    <source>
        <dbReference type="SAM" id="Phobius"/>
    </source>
</evidence>
<evidence type="ECO:0000313" key="3">
    <source>
        <dbReference type="EMBL" id="GAA93968.1"/>
    </source>
</evidence>
<comment type="caution">
    <text evidence="3">The sequence shown here is derived from an EMBL/GenBank/DDBJ whole genome shotgun (WGS) entry which is preliminary data.</text>
</comment>
<accession>G7DTQ8</accession>
<feature type="transmembrane region" description="Helical" evidence="2">
    <location>
        <begin position="301"/>
        <end position="322"/>
    </location>
</feature>
<evidence type="ECO:0000256" key="1">
    <source>
        <dbReference type="SAM" id="MobiDB-lite"/>
    </source>
</evidence>
<organism evidence="3 4">
    <name type="scientific">Mixia osmundae (strain CBS 9802 / IAM 14324 / JCM 22182 / KY 12970)</name>
    <dbReference type="NCBI Taxonomy" id="764103"/>
    <lineage>
        <taxon>Eukaryota</taxon>
        <taxon>Fungi</taxon>
        <taxon>Dikarya</taxon>
        <taxon>Basidiomycota</taxon>
        <taxon>Pucciniomycotina</taxon>
        <taxon>Mixiomycetes</taxon>
        <taxon>Mixiales</taxon>
        <taxon>Mixiaceae</taxon>
        <taxon>Mixia</taxon>
    </lineage>
</organism>
<keyword evidence="2" id="KW-0472">Membrane</keyword>
<reference evidence="3 4" key="2">
    <citation type="journal article" date="2012" name="Open Biol.">
        <title>Characteristics of nucleosomes and linker DNA regions on the genome of the basidiomycete Mixia osmundae revealed by mono- and dinucleosome mapping.</title>
        <authorList>
            <person name="Nishida H."/>
            <person name="Kondo S."/>
            <person name="Matsumoto T."/>
            <person name="Suzuki Y."/>
            <person name="Yoshikawa H."/>
            <person name="Taylor T.D."/>
            <person name="Sugiyama J."/>
        </authorList>
    </citation>
    <scope>NUCLEOTIDE SEQUENCE [LARGE SCALE GENOMIC DNA]</scope>
    <source>
        <strain evidence="4">CBS 9802 / IAM 14324 / JCM 22182 / KY 12970</strain>
    </source>
</reference>
<keyword evidence="2" id="KW-1133">Transmembrane helix</keyword>
<protein>
    <submittedName>
        <fullName evidence="3">Uncharacterized protein</fullName>
    </submittedName>
</protein>
<dbReference type="InParanoid" id="G7DTQ8"/>
<feature type="region of interest" description="Disordered" evidence="1">
    <location>
        <begin position="482"/>
        <end position="517"/>
    </location>
</feature>
<dbReference type="AlphaFoldDB" id="G7DTQ8"/>
<proteinExistence type="predicted"/>
<feature type="transmembrane region" description="Helical" evidence="2">
    <location>
        <begin position="384"/>
        <end position="410"/>
    </location>
</feature>
<evidence type="ECO:0000313" key="4">
    <source>
        <dbReference type="Proteomes" id="UP000009131"/>
    </source>
</evidence>
<dbReference type="EMBL" id="BABT02000026">
    <property type="protein sequence ID" value="GAA93968.1"/>
    <property type="molecule type" value="Genomic_DNA"/>
</dbReference>
<keyword evidence="2" id="KW-0812">Transmembrane</keyword>
<feature type="transmembrane region" description="Helical" evidence="2">
    <location>
        <begin position="99"/>
        <end position="117"/>
    </location>
</feature>
<feature type="transmembrane region" description="Helical" evidence="2">
    <location>
        <begin position="179"/>
        <end position="199"/>
    </location>
</feature>
<dbReference type="HOGENOM" id="CLU_526841_0_0_1"/>
<dbReference type="Proteomes" id="UP000009131">
    <property type="component" value="Unassembled WGS sequence"/>
</dbReference>